<dbReference type="Proteomes" id="UP000621516">
    <property type="component" value="Unassembled WGS sequence"/>
</dbReference>
<accession>A0A8J6UB15</accession>
<protein>
    <submittedName>
        <fullName evidence="1">Uncharacterized protein</fullName>
    </submittedName>
</protein>
<gene>
    <name evidence="1" type="ORF">ICJ85_14695</name>
</gene>
<evidence type="ECO:0000313" key="1">
    <source>
        <dbReference type="EMBL" id="MBD0825266.1"/>
    </source>
</evidence>
<dbReference type="RefSeq" id="WP_188224558.1">
    <property type="nucleotide sequence ID" value="NZ_JACVXD010000012.1"/>
</dbReference>
<sequence length="124" mass="14236">MTTCESLDFADCIIRKDAELPDKELKRGHAGQYYYDELKASVNNDSDDDGYYYNFSIAESLPEGLDVIVDGRYVIFEGITLKKGQYNIYISLEVDPYEYDDEEGDIDVCRIGNTSRRYKLIIGD</sequence>
<proteinExistence type="predicted"/>
<name>A0A8J6UB15_9FLAO</name>
<evidence type="ECO:0000313" key="2">
    <source>
        <dbReference type="Proteomes" id="UP000621516"/>
    </source>
</evidence>
<reference evidence="1 2" key="1">
    <citation type="journal article" date="2018" name="J. Microbiol.">
        <title>Aestuariibaculum marinum sp. nov., a marine bacterium isolated from seawater in South Korea.</title>
        <authorList>
            <person name="Choi J."/>
            <person name="Lee D."/>
            <person name="Jang J.H."/>
            <person name="Cha S."/>
            <person name="Seo T."/>
        </authorList>
    </citation>
    <scope>NUCLEOTIDE SEQUENCE [LARGE SCALE GENOMIC DNA]</scope>
    <source>
        <strain evidence="1 2">IP7</strain>
    </source>
</reference>
<organism evidence="1 2">
    <name type="scientific">Aestuariibaculum marinum</name>
    <dbReference type="NCBI Taxonomy" id="2683592"/>
    <lineage>
        <taxon>Bacteria</taxon>
        <taxon>Pseudomonadati</taxon>
        <taxon>Bacteroidota</taxon>
        <taxon>Flavobacteriia</taxon>
        <taxon>Flavobacteriales</taxon>
        <taxon>Flavobacteriaceae</taxon>
    </lineage>
</organism>
<comment type="caution">
    <text evidence="1">The sequence shown here is derived from an EMBL/GenBank/DDBJ whole genome shotgun (WGS) entry which is preliminary data.</text>
</comment>
<dbReference type="EMBL" id="JACVXD010000012">
    <property type="protein sequence ID" value="MBD0825266.1"/>
    <property type="molecule type" value="Genomic_DNA"/>
</dbReference>
<dbReference type="AlphaFoldDB" id="A0A8J6UB15"/>
<keyword evidence="2" id="KW-1185">Reference proteome</keyword>